<evidence type="ECO:0000313" key="2">
    <source>
        <dbReference type="Proteomes" id="UP000518300"/>
    </source>
</evidence>
<dbReference type="Pfam" id="PF09844">
    <property type="entry name" value="DUF2071"/>
    <property type="match status" value="1"/>
</dbReference>
<protein>
    <submittedName>
        <fullName evidence="1">DUF2071 domain-containing protein</fullName>
    </submittedName>
</protein>
<dbReference type="AlphaFoldDB" id="A0A848LYK8"/>
<sequence>MRPFLTATWRYLVMLNYEVDPEVLRPLVPRGTELDLWQGKAFASMVGFRFLDTRVRGMAVPFHQNFDEVNLRYYVRYRGPEGWRRGVAFVKEIVPRVAIATVARVLYNEPYVALPMRHTVEMRDAERGTPGRLEYAWKVGGRWHHLAARTRGAPQASAPGSEAEFITEHYWGYTPQRDGGCAEYRVEHPRWSVWEVDASEFDCDVGAFYGERFTPFLRGTPSSAFVADGSEVSVYPGTRLPLGGSGTPGPGVGQAA</sequence>
<dbReference type="Proteomes" id="UP000518300">
    <property type="component" value="Unassembled WGS sequence"/>
</dbReference>
<name>A0A848LYK8_9BACT</name>
<dbReference type="SUPFAM" id="SSF160104">
    <property type="entry name" value="Acetoacetate decarboxylase-like"/>
    <property type="match status" value="1"/>
</dbReference>
<accession>A0A848LYK8</accession>
<dbReference type="EMBL" id="JABBJJ010000421">
    <property type="protein sequence ID" value="NMO22423.1"/>
    <property type="molecule type" value="Genomic_DNA"/>
</dbReference>
<dbReference type="InterPro" id="IPR023375">
    <property type="entry name" value="ADC_dom_sf"/>
</dbReference>
<dbReference type="PANTHER" id="PTHR39186">
    <property type="entry name" value="DUF2071 FAMILY PROTEIN"/>
    <property type="match status" value="1"/>
</dbReference>
<keyword evidence="2" id="KW-1185">Reference proteome</keyword>
<evidence type="ECO:0000313" key="1">
    <source>
        <dbReference type="EMBL" id="NMO22423.1"/>
    </source>
</evidence>
<proteinExistence type="predicted"/>
<dbReference type="InterPro" id="IPR018644">
    <property type="entry name" value="DUF2071"/>
</dbReference>
<reference evidence="1 2" key="1">
    <citation type="submission" date="2020-04" db="EMBL/GenBank/DDBJ databases">
        <title>Draft genome of Pyxidicoccus fallax type strain.</title>
        <authorList>
            <person name="Whitworth D.E."/>
        </authorList>
    </citation>
    <scope>NUCLEOTIDE SEQUENCE [LARGE SCALE GENOMIC DNA]</scope>
    <source>
        <strain evidence="1 2">DSM 14698</strain>
    </source>
</reference>
<comment type="caution">
    <text evidence="1">The sequence shown here is derived from an EMBL/GenBank/DDBJ whole genome shotgun (WGS) entry which is preliminary data.</text>
</comment>
<organism evidence="1 2">
    <name type="scientific">Pyxidicoccus fallax</name>
    <dbReference type="NCBI Taxonomy" id="394095"/>
    <lineage>
        <taxon>Bacteria</taxon>
        <taxon>Pseudomonadati</taxon>
        <taxon>Myxococcota</taxon>
        <taxon>Myxococcia</taxon>
        <taxon>Myxococcales</taxon>
        <taxon>Cystobacterineae</taxon>
        <taxon>Myxococcaceae</taxon>
        <taxon>Pyxidicoccus</taxon>
    </lineage>
</organism>
<gene>
    <name evidence="1" type="ORF">HG543_47345</name>
</gene>
<dbReference type="PANTHER" id="PTHR39186:SF1">
    <property type="entry name" value="DUF2071 DOMAIN-CONTAINING PROTEIN"/>
    <property type="match status" value="1"/>
</dbReference>
<dbReference type="RefSeq" id="WP_169351565.1">
    <property type="nucleotide sequence ID" value="NZ_JABBJJ010000421.1"/>
</dbReference>